<evidence type="ECO:0000256" key="3">
    <source>
        <dbReference type="ARBA" id="ARBA00022448"/>
    </source>
</evidence>
<evidence type="ECO:0000256" key="9">
    <source>
        <dbReference type="ARBA" id="ARBA00025157"/>
    </source>
</evidence>
<dbReference type="FunFam" id="3.40.50.300:FF:000224">
    <property type="entry name" value="Energy-coupling factor transporter ATP-binding protein EcfA"/>
    <property type="match status" value="1"/>
</dbReference>
<dbReference type="AlphaFoldDB" id="A0A1M6FXF7"/>
<dbReference type="SUPFAM" id="SSF52540">
    <property type="entry name" value="P-loop containing nucleoside triphosphate hydrolases"/>
    <property type="match status" value="1"/>
</dbReference>
<keyword evidence="3 10" id="KW-0813">Transport</keyword>
<dbReference type="SMART" id="SM00382">
    <property type="entry name" value="AAA"/>
    <property type="match status" value="1"/>
</dbReference>
<dbReference type="InterPro" id="IPR050095">
    <property type="entry name" value="ECF_ABC_transporter_ATP-bd"/>
</dbReference>
<dbReference type="InterPro" id="IPR005876">
    <property type="entry name" value="Co_trans_ATP-bd"/>
</dbReference>
<keyword evidence="6 10" id="KW-0067">ATP-binding</keyword>
<evidence type="ECO:0000256" key="2">
    <source>
        <dbReference type="ARBA" id="ARBA00005417"/>
    </source>
</evidence>
<dbReference type="NCBIfam" id="TIGR01166">
    <property type="entry name" value="cbiO"/>
    <property type="match status" value="1"/>
</dbReference>
<dbReference type="Pfam" id="PF00005">
    <property type="entry name" value="ABC_tran"/>
    <property type="match status" value="1"/>
</dbReference>
<sequence length="278" mass="31487">MTQYIIQTEELEFAYPDGTKALKNLSIAFETGKKIGIVGPNGAGKTTLFLTLNGVHKATKGKIYYHGQPISYEKKELLNLRKRVGIVFQDPNTQLFSASVFQEVSFGPINLGIPKDEVKEKVMTALIKADIVDLKDRPTHFLSGGQKKRVSIADILAMEPEVIFLDEPTAFVDPKTSEELMIFFDQLNQEGKTIVLSTHDIDRVYTWADYVFVMKDGSVFAEGLPEEIFRNEKILNEADLQKPWIIEVYEVLLKGKPHLQELPIPKSKQELFDLIEKL</sequence>
<keyword evidence="4 10" id="KW-1003">Cell membrane</keyword>
<dbReference type="InterPro" id="IPR003593">
    <property type="entry name" value="AAA+_ATPase"/>
</dbReference>
<dbReference type="GO" id="GO:0005524">
    <property type="term" value="F:ATP binding"/>
    <property type="evidence" value="ECO:0007669"/>
    <property type="project" value="UniProtKB-UniRule"/>
</dbReference>
<comment type="similarity">
    <text evidence="2 10">Belongs to the ABC transporter superfamily.</text>
</comment>
<dbReference type="GO" id="GO:0043190">
    <property type="term" value="C:ATP-binding cassette (ABC) transporter complex"/>
    <property type="evidence" value="ECO:0007669"/>
    <property type="project" value="TreeGrafter"/>
</dbReference>
<evidence type="ECO:0000256" key="4">
    <source>
        <dbReference type="ARBA" id="ARBA00022475"/>
    </source>
</evidence>
<dbReference type="PANTHER" id="PTHR43553:SF24">
    <property type="entry name" value="ENERGY-COUPLING FACTOR TRANSPORTER ATP-BINDING PROTEIN ECFA1"/>
    <property type="match status" value="1"/>
</dbReference>
<evidence type="ECO:0000259" key="11">
    <source>
        <dbReference type="PROSITE" id="PS50893"/>
    </source>
</evidence>
<gene>
    <name evidence="12" type="ORF">SAMN02745975_01126</name>
</gene>
<evidence type="ECO:0000256" key="8">
    <source>
        <dbReference type="ARBA" id="ARBA00023136"/>
    </source>
</evidence>
<dbReference type="InterPro" id="IPR015856">
    <property type="entry name" value="ABC_transpr_CbiO/EcfA_su"/>
</dbReference>
<dbReference type="PANTHER" id="PTHR43553">
    <property type="entry name" value="HEAVY METAL TRANSPORTER"/>
    <property type="match status" value="1"/>
</dbReference>
<dbReference type="OrthoDB" id="9784332at2"/>
<dbReference type="InterPro" id="IPR017871">
    <property type="entry name" value="ABC_transporter-like_CS"/>
</dbReference>
<dbReference type="STRING" id="1121919.SAMN02745975_01126"/>
<dbReference type="Gene3D" id="3.40.50.300">
    <property type="entry name" value="P-loop containing nucleotide triphosphate hydrolases"/>
    <property type="match status" value="1"/>
</dbReference>
<dbReference type="GO" id="GO:0006824">
    <property type="term" value="P:cobalt ion transport"/>
    <property type="evidence" value="ECO:0007669"/>
    <property type="project" value="InterPro"/>
</dbReference>
<dbReference type="GO" id="GO:0042626">
    <property type="term" value="F:ATPase-coupled transmembrane transporter activity"/>
    <property type="evidence" value="ECO:0007669"/>
    <property type="project" value="TreeGrafter"/>
</dbReference>
<dbReference type="InterPro" id="IPR027417">
    <property type="entry name" value="P-loop_NTPase"/>
</dbReference>
<comment type="function">
    <text evidence="10">Part of an ABC transporter complex. Responsible for energy coupling to the transport system.</text>
</comment>
<proteinExistence type="inferred from homology"/>
<comment type="function">
    <text evidence="9">Probably part of an ABC transporter complex. Responsible for energy coupling to the transport system.</text>
</comment>
<organism evidence="12 13">
    <name type="scientific">Geosporobacter subterraneus DSM 17957</name>
    <dbReference type="NCBI Taxonomy" id="1121919"/>
    <lineage>
        <taxon>Bacteria</taxon>
        <taxon>Bacillati</taxon>
        <taxon>Bacillota</taxon>
        <taxon>Clostridia</taxon>
        <taxon>Peptostreptococcales</taxon>
        <taxon>Thermotaleaceae</taxon>
        <taxon>Geosporobacter</taxon>
    </lineage>
</organism>
<dbReference type="GO" id="GO:0016887">
    <property type="term" value="F:ATP hydrolysis activity"/>
    <property type="evidence" value="ECO:0007669"/>
    <property type="project" value="InterPro"/>
</dbReference>
<evidence type="ECO:0000256" key="1">
    <source>
        <dbReference type="ARBA" id="ARBA00004202"/>
    </source>
</evidence>
<name>A0A1M6FXF7_9FIRM</name>
<keyword evidence="5 10" id="KW-0547">Nucleotide-binding</keyword>
<keyword evidence="13" id="KW-1185">Reference proteome</keyword>
<evidence type="ECO:0000313" key="13">
    <source>
        <dbReference type="Proteomes" id="UP000184536"/>
    </source>
</evidence>
<protein>
    <recommendedName>
        <fullName evidence="10">ABC transporter ATP-binding protein</fullName>
    </recommendedName>
</protein>
<reference evidence="13" key="1">
    <citation type="submission" date="2016-11" db="EMBL/GenBank/DDBJ databases">
        <authorList>
            <person name="Varghese N."/>
            <person name="Submissions S."/>
        </authorList>
    </citation>
    <scope>NUCLEOTIDE SEQUENCE [LARGE SCALE GENOMIC DNA]</scope>
    <source>
        <strain evidence="13">DSM 17957</strain>
    </source>
</reference>
<comment type="subcellular location">
    <subcellularLocation>
        <location evidence="1 10">Cell membrane</location>
        <topology evidence="1 10">Peripheral membrane protein</topology>
    </subcellularLocation>
</comment>
<dbReference type="RefSeq" id="WP_110940376.1">
    <property type="nucleotide sequence ID" value="NZ_FQZV01000012.1"/>
</dbReference>
<feature type="domain" description="ABC transporter" evidence="11">
    <location>
        <begin position="6"/>
        <end position="241"/>
    </location>
</feature>
<keyword evidence="8 10" id="KW-0472">Membrane</keyword>
<evidence type="ECO:0000256" key="7">
    <source>
        <dbReference type="ARBA" id="ARBA00022967"/>
    </source>
</evidence>
<evidence type="ECO:0000256" key="6">
    <source>
        <dbReference type="ARBA" id="ARBA00022840"/>
    </source>
</evidence>
<dbReference type="InterPro" id="IPR003439">
    <property type="entry name" value="ABC_transporter-like_ATP-bd"/>
</dbReference>
<evidence type="ECO:0000313" key="12">
    <source>
        <dbReference type="EMBL" id="SHJ02367.1"/>
    </source>
</evidence>
<accession>A0A1M6FXF7</accession>
<dbReference type="EMBL" id="FQZV01000012">
    <property type="protein sequence ID" value="SHJ02367.1"/>
    <property type="molecule type" value="Genomic_DNA"/>
</dbReference>
<evidence type="ECO:0000256" key="5">
    <source>
        <dbReference type="ARBA" id="ARBA00022741"/>
    </source>
</evidence>
<evidence type="ECO:0000256" key="10">
    <source>
        <dbReference type="RuleBase" id="RU364103"/>
    </source>
</evidence>
<dbReference type="PROSITE" id="PS00211">
    <property type="entry name" value="ABC_TRANSPORTER_1"/>
    <property type="match status" value="1"/>
</dbReference>
<dbReference type="CDD" id="cd03225">
    <property type="entry name" value="ABC_cobalt_CbiO_domain1"/>
    <property type="match status" value="1"/>
</dbReference>
<dbReference type="PROSITE" id="PS50893">
    <property type="entry name" value="ABC_TRANSPORTER_2"/>
    <property type="match status" value="1"/>
</dbReference>
<keyword evidence="7" id="KW-1278">Translocase</keyword>
<dbReference type="Proteomes" id="UP000184536">
    <property type="component" value="Unassembled WGS sequence"/>
</dbReference>